<dbReference type="GO" id="GO:0046677">
    <property type="term" value="P:response to antibiotic"/>
    <property type="evidence" value="ECO:0007669"/>
    <property type="project" value="UniProtKB-UniRule"/>
</dbReference>
<keyword evidence="13 15" id="KW-0046">Antibiotic resistance</keyword>
<dbReference type="STRING" id="1802519.A2961_00645"/>
<evidence type="ECO:0000256" key="13">
    <source>
        <dbReference type="ARBA" id="ARBA00023251"/>
    </source>
</evidence>
<dbReference type="SUPFAM" id="SSF56519">
    <property type="entry name" value="Penicillin binding protein dimerisation domain"/>
    <property type="match status" value="1"/>
</dbReference>
<evidence type="ECO:0000259" key="18">
    <source>
        <dbReference type="Pfam" id="PF03717"/>
    </source>
</evidence>
<dbReference type="EC" id="3.5.2.6" evidence="4 15"/>
<evidence type="ECO:0000256" key="15">
    <source>
        <dbReference type="RuleBase" id="RU361140"/>
    </source>
</evidence>
<comment type="subcellular location">
    <subcellularLocation>
        <location evidence="2">Cell membrane</location>
    </subcellularLocation>
    <subcellularLocation>
        <location evidence="1">Membrane</location>
        <topology evidence="1">Single-pass membrane protein</topology>
    </subcellularLocation>
</comment>
<comment type="caution">
    <text evidence="19">The sequence shown here is derived from an EMBL/GenBank/DDBJ whole genome shotgun (WGS) entry which is preliminary data.</text>
</comment>
<proteinExistence type="inferred from homology"/>
<dbReference type="GO" id="GO:0071972">
    <property type="term" value="F:peptidoglycan L,D-transpeptidase activity"/>
    <property type="evidence" value="ECO:0007669"/>
    <property type="project" value="TreeGrafter"/>
</dbReference>
<evidence type="ECO:0000256" key="4">
    <source>
        <dbReference type="ARBA" id="ARBA00012865"/>
    </source>
</evidence>
<evidence type="ECO:0000313" key="19">
    <source>
        <dbReference type="EMBL" id="OGM65194.1"/>
    </source>
</evidence>
<evidence type="ECO:0000256" key="6">
    <source>
        <dbReference type="ARBA" id="ARBA00022692"/>
    </source>
</evidence>
<dbReference type="InterPro" id="IPR001460">
    <property type="entry name" value="PCN-bd_Tpept"/>
</dbReference>
<dbReference type="EMBL" id="MGHF01000002">
    <property type="protein sequence ID" value="OGM65194.1"/>
    <property type="molecule type" value="Genomic_DNA"/>
</dbReference>
<evidence type="ECO:0000313" key="20">
    <source>
        <dbReference type="Proteomes" id="UP000177082"/>
    </source>
</evidence>
<dbReference type="InterPro" id="IPR005311">
    <property type="entry name" value="PBP_dimer"/>
</dbReference>
<dbReference type="Proteomes" id="UP000177082">
    <property type="component" value="Unassembled WGS sequence"/>
</dbReference>
<evidence type="ECO:0000256" key="14">
    <source>
        <dbReference type="ARBA" id="ARBA00023316"/>
    </source>
</evidence>
<evidence type="ECO:0000256" key="2">
    <source>
        <dbReference type="ARBA" id="ARBA00004236"/>
    </source>
</evidence>
<dbReference type="GO" id="GO:0008658">
    <property type="term" value="F:penicillin binding"/>
    <property type="evidence" value="ECO:0007669"/>
    <property type="project" value="InterPro"/>
</dbReference>
<dbReference type="Gene3D" id="3.90.1310.10">
    <property type="entry name" value="Penicillin-binding protein 2a (Domain 2)"/>
    <property type="match status" value="1"/>
</dbReference>
<evidence type="ECO:0000256" key="5">
    <source>
        <dbReference type="ARBA" id="ARBA00022475"/>
    </source>
</evidence>
<dbReference type="GO" id="GO:0071555">
    <property type="term" value="P:cell wall organization"/>
    <property type="evidence" value="ECO:0007669"/>
    <property type="project" value="UniProtKB-KW"/>
</dbReference>
<dbReference type="PANTHER" id="PTHR30627:SF2">
    <property type="entry name" value="PEPTIDOGLYCAN D,D-TRANSPEPTIDASE MRDA"/>
    <property type="match status" value="1"/>
</dbReference>
<dbReference type="PANTHER" id="PTHR30627">
    <property type="entry name" value="PEPTIDOGLYCAN D,D-TRANSPEPTIDASE"/>
    <property type="match status" value="1"/>
</dbReference>
<evidence type="ECO:0000256" key="9">
    <source>
        <dbReference type="ARBA" id="ARBA00022960"/>
    </source>
</evidence>
<keyword evidence="6 16" id="KW-0812">Transmembrane</keyword>
<feature type="domain" description="Penicillin-binding protein dimerisation" evidence="18">
    <location>
        <begin position="97"/>
        <end position="183"/>
    </location>
</feature>
<keyword evidence="14" id="KW-0961">Cell wall biogenesis/degradation</keyword>
<dbReference type="InterPro" id="IPR050515">
    <property type="entry name" value="Beta-lactam/transpept"/>
</dbReference>
<dbReference type="Pfam" id="PF00905">
    <property type="entry name" value="Transpeptidase"/>
    <property type="match status" value="1"/>
</dbReference>
<sequence>MRSLTSSYEQSWLSWFLRGILILGTLVLFARLFELQVIKGNYYRDLSDGNRVRRVTINAPRGKIFARGGEVLVDNRPVYFKLVLTGDGGYQKIEVEESGLDTIIEYKRFYPLGADLAHVTGFVGYVAESELSRVEPKCPEKGALKLNSWVGRNGLEETYNCGLRGFDGEELIEVDTHGNKVRVLGRKPARTGEDIRTTIDYGLQKKAVDAIKGKIGAIVATDIKGEVLALYSSPSFDPNLFVDSNLAYSSRLENVLNDSNHPLFNRAIAGLYHPGSTFKIVTSIAALSEGKIDEKFIFDDPGVISINDFNYANWYFTQYGGLEGELGVVRAIARSTDTFFYKVGELVGIKSLASWSRKFGLEDKSGIDLAGEVTGLVPDPEWKGRVKGEKWFLGNTYHVAIGQGDLALTPLSVNQISSVVASYGKVCRPFIARRENEVNKSCRELGISTKNISLVKQGMVEACETGGTGYPFFDYNPKVACKTGTAETIEMGKTHAWFTVFAPSDDPEIILTVLVEKGGEGSSVAAPIAREILEFYFQRK</sequence>
<dbReference type="GO" id="GO:0017001">
    <property type="term" value="P:antibiotic catabolic process"/>
    <property type="evidence" value="ECO:0007669"/>
    <property type="project" value="InterPro"/>
</dbReference>
<evidence type="ECO:0000256" key="12">
    <source>
        <dbReference type="ARBA" id="ARBA00023136"/>
    </source>
</evidence>
<dbReference type="PROSITE" id="PS00337">
    <property type="entry name" value="BETA_LACTAMASE_D"/>
    <property type="match status" value="1"/>
</dbReference>
<dbReference type="AlphaFoldDB" id="A0A1F8BM91"/>
<organism evidence="19 20">
    <name type="scientific">Candidatus Woesebacteria bacterium RIFCSPLOWO2_01_FULL_39_21</name>
    <dbReference type="NCBI Taxonomy" id="1802519"/>
    <lineage>
        <taxon>Bacteria</taxon>
        <taxon>Candidatus Woeseibacteriota</taxon>
    </lineage>
</organism>
<evidence type="ECO:0000259" key="17">
    <source>
        <dbReference type="Pfam" id="PF00905"/>
    </source>
</evidence>
<feature type="domain" description="Penicillin-binding protein transpeptidase" evidence="17">
    <location>
        <begin position="216"/>
        <end position="534"/>
    </location>
</feature>
<protein>
    <recommendedName>
        <fullName evidence="4 15">Beta-lactamase</fullName>
        <ecNumber evidence="4 15">3.5.2.6</ecNumber>
    </recommendedName>
</protein>
<feature type="transmembrane region" description="Helical" evidence="16">
    <location>
        <begin position="12"/>
        <end position="33"/>
    </location>
</feature>
<dbReference type="GO" id="GO:0009252">
    <property type="term" value="P:peptidoglycan biosynthetic process"/>
    <property type="evidence" value="ECO:0007669"/>
    <property type="project" value="UniProtKB-KW"/>
</dbReference>
<gene>
    <name evidence="19" type="ORF">A2961_00645</name>
</gene>
<evidence type="ECO:0000256" key="3">
    <source>
        <dbReference type="ARBA" id="ARBA00007898"/>
    </source>
</evidence>
<evidence type="ECO:0000256" key="8">
    <source>
        <dbReference type="ARBA" id="ARBA00022801"/>
    </source>
</evidence>
<keyword evidence="11 16" id="KW-1133">Transmembrane helix</keyword>
<keyword evidence="5" id="KW-1003">Cell membrane</keyword>
<keyword evidence="10" id="KW-0573">Peptidoglycan synthesis</keyword>
<evidence type="ECO:0000256" key="10">
    <source>
        <dbReference type="ARBA" id="ARBA00022984"/>
    </source>
</evidence>
<evidence type="ECO:0000256" key="11">
    <source>
        <dbReference type="ARBA" id="ARBA00022989"/>
    </source>
</evidence>
<keyword evidence="12 16" id="KW-0472">Membrane</keyword>
<dbReference type="GO" id="GO:0008800">
    <property type="term" value="F:beta-lactamase activity"/>
    <property type="evidence" value="ECO:0007669"/>
    <property type="project" value="UniProtKB-UniRule"/>
</dbReference>
<dbReference type="Gene3D" id="3.40.710.10">
    <property type="entry name" value="DD-peptidase/beta-lactamase superfamily"/>
    <property type="match status" value="1"/>
</dbReference>
<comment type="catalytic activity">
    <reaction evidence="15">
        <text>a beta-lactam + H2O = a substituted beta-amino acid</text>
        <dbReference type="Rhea" id="RHEA:20401"/>
        <dbReference type="ChEBI" id="CHEBI:15377"/>
        <dbReference type="ChEBI" id="CHEBI:35627"/>
        <dbReference type="ChEBI" id="CHEBI:140347"/>
        <dbReference type="EC" id="3.5.2.6"/>
    </reaction>
</comment>
<keyword evidence="9" id="KW-0133">Cell shape</keyword>
<reference evidence="19 20" key="1">
    <citation type="journal article" date="2016" name="Nat. Commun.">
        <title>Thousands of microbial genomes shed light on interconnected biogeochemical processes in an aquifer system.</title>
        <authorList>
            <person name="Anantharaman K."/>
            <person name="Brown C.T."/>
            <person name="Hug L.A."/>
            <person name="Sharon I."/>
            <person name="Castelle C.J."/>
            <person name="Probst A.J."/>
            <person name="Thomas B.C."/>
            <person name="Singh A."/>
            <person name="Wilkins M.J."/>
            <person name="Karaoz U."/>
            <person name="Brodie E.L."/>
            <person name="Williams K.H."/>
            <person name="Hubbard S.S."/>
            <person name="Banfield J.F."/>
        </authorList>
    </citation>
    <scope>NUCLEOTIDE SEQUENCE [LARGE SCALE GENOMIC DNA]</scope>
</reference>
<dbReference type="InterPro" id="IPR002137">
    <property type="entry name" value="Beta-lactam_class-D_AS"/>
</dbReference>
<keyword evidence="8 15" id="KW-0378">Hydrolase</keyword>
<evidence type="ECO:0000256" key="1">
    <source>
        <dbReference type="ARBA" id="ARBA00004167"/>
    </source>
</evidence>
<dbReference type="InterPro" id="IPR036138">
    <property type="entry name" value="PBP_dimer_sf"/>
</dbReference>
<accession>A0A1F8BM91</accession>
<name>A0A1F8BM91_9BACT</name>
<evidence type="ECO:0000256" key="16">
    <source>
        <dbReference type="SAM" id="Phobius"/>
    </source>
</evidence>
<evidence type="ECO:0000256" key="7">
    <source>
        <dbReference type="ARBA" id="ARBA00022729"/>
    </source>
</evidence>
<comment type="similarity">
    <text evidence="3 15">Belongs to the class-D beta-lactamase family.</text>
</comment>
<dbReference type="GO" id="GO:0008360">
    <property type="term" value="P:regulation of cell shape"/>
    <property type="evidence" value="ECO:0007669"/>
    <property type="project" value="UniProtKB-KW"/>
</dbReference>
<dbReference type="Pfam" id="PF03717">
    <property type="entry name" value="PBP_dimer"/>
    <property type="match status" value="1"/>
</dbReference>
<dbReference type="InterPro" id="IPR012338">
    <property type="entry name" value="Beta-lactam/transpept-like"/>
</dbReference>
<dbReference type="GO" id="GO:0005886">
    <property type="term" value="C:plasma membrane"/>
    <property type="evidence" value="ECO:0007669"/>
    <property type="project" value="UniProtKB-SubCell"/>
</dbReference>
<dbReference type="SUPFAM" id="SSF56601">
    <property type="entry name" value="beta-lactamase/transpeptidase-like"/>
    <property type="match status" value="1"/>
</dbReference>
<keyword evidence="7" id="KW-0732">Signal</keyword>